<reference evidence="2 3" key="1">
    <citation type="submission" date="2021-03" db="EMBL/GenBank/DDBJ databases">
        <title>Novel species identification of genus Shewanella.</title>
        <authorList>
            <person name="Liu G."/>
            <person name="Zhang Q."/>
        </authorList>
    </citation>
    <scope>NUCLEOTIDE SEQUENCE [LARGE SCALE GENOMIC DNA]</scope>
    <source>
        <strain evidence="2 3">FJAT-53726</strain>
    </source>
</reference>
<evidence type="ECO:0000256" key="1">
    <source>
        <dbReference type="SAM" id="SignalP"/>
    </source>
</evidence>
<feature type="chain" id="PRO_5037041521" evidence="1">
    <location>
        <begin position="22"/>
        <end position="340"/>
    </location>
</feature>
<dbReference type="SUPFAM" id="SSF48537">
    <property type="entry name" value="Phospholipase C/P1 nuclease"/>
    <property type="match status" value="1"/>
</dbReference>
<sequence>MNKLLIAAAVGAVLLSAQANAFSQITHKRIVIDAVNYMKNHPDSTNYSKLQAMAAAAGISIDELAERLGQAAYDVDDFEDTFICGAVTGDCVQAPVWGSAESIVKYTSYWHFQNHTQGSDAHGNDFGGYNYAKLTVWGTVDTMAATWLKGDHLDDGAGGQTGWFGAEDSEYNSYGVTEAHYRQGSSSSYSMYKDFEAMPFQPIDNLGQYWYQQFWVQPTVQSLGFVFHTTDLLQPHHVWTTSDLNHSSWESWVRDYYDAEQLNDANLVTAALADFSPLDPTSSEIRGLLTQGGTLAYAAGGQVLYSEDHAMRRDVGRQVIPHAIAMVVRLLNHAGNRVAP</sequence>
<organism evidence="2 3">
    <name type="scientific">Shewanella cyperi</name>
    <dbReference type="NCBI Taxonomy" id="2814292"/>
    <lineage>
        <taxon>Bacteria</taxon>
        <taxon>Pseudomonadati</taxon>
        <taxon>Pseudomonadota</taxon>
        <taxon>Gammaproteobacteria</taxon>
        <taxon>Alteromonadales</taxon>
        <taxon>Shewanellaceae</taxon>
        <taxon>Shewanella</taxon>
    </lineage>
</organism>
<protein>
    <submittedName>
        <fullName evidence="2">Phospholipase</fullName>
    </submittedName>
</protein>
<dbReference type="GO" id="GO:0016788">
    <property type="term" value="F:hydrolase activity, acting on ester bonds"/>
    <property type="evidence" value="ECO:0007669"/>
    <property type="project" value="InterPro"/>
</dbReference>
<keyword evidence="1" id="KW-0732">Signal</keyword>
<feature type="signal peptide" evidence="1">
    <location>
        <begin position="1"/>
        <end position="21"/>
    </location>
</feature>
<dbReference type="InterPro" id="IPR008947">
    <property type="entry name" value="PLipase_C/P1_nuclease_dom_sf"/>
</dbReference>
<dbReference type="RefSeq" id="WP_207326287.1">
    <property type="nucleotide sequence ID" value="NZ_CP071504.1"/>
</dbReference>
<proteinExistence type="predicted"/>
<dbReference type="EMBL" id="CP071504">
    <property type="protein sequence ID" value="QSX31863.1"/>
    <property type="molecule type" value="Genomic_DNA"/>
</dbReference>
<keyword evidence="3" id="KW-1185">Reference proteome</keyword>
<dbReference type="KEGG" id="scyp:JYB88_09875"/>
<evidence type="ECO:0000313" key="3">
    <source>
        <dbReference type="Proteomes" id="UP000663281"/>
    </source>
</evidence>
<name>A0A975AN06_9GAMM</name>
<gene>
    <name evidence="2" type="ORF">JYB88_09875</name>
</gene>
<dbReference type="AlphaFoldDB" id="A0A975AN06"/>
<evidence type="ECO:0000313" key="2">
    <source>
        <dbReference type="EMBL" id="QSX31863.1"/>
    </source>
</evidence>
<dbReference type="Proteomes" id="UP000663281">
    <property type="component" value="Chromosome"/>
</dbReference>
<accession>A0A975AN06</accession>